<evidence type="ECO:0000313" key="2">
    <source>
        <dbReference type="Proteomes" id="UP000093080"/>
    </source>
</evidence>
<dbReference type="Proteomes" id="UP000093080">
    <property type="component" value="Unassembled WGS sequence"/>
</dbReference>
<comment type="caution">
    <text evidence="1">The sequence shown here is derived from an EMBL/GenBank/DDBJ whole genome shotgun (WGS) entry which is preliminary data.</text>
</comment>
<dbReference type="OrthoDB" id="9797375at2"/>
<dbReference type="STRING" id="1156395.DBT_2247"/>
<sequence>MARKRNRPYNVEDVKFVYENYAEMTAQEIAEERGLSKFQVAKIVSELRKKGIPIPKKTAKRKNPVDAFIEQLKGKKGKK</sequence>
<dbReference type="Gene3D" id="1.10.10.60">
    <property type="entry name" value="Homeodomain-like"/>
    <property type="match status" value="1"/>
</dbReference>
<proteinExistence type="predicted"/>
<name>A0A1B9F3G2_9BACT</name>
<dbReference type="PATRIC" id="fig|1156395.6.peg.2276"/>
<gene>
    <name evidence="1" type="ORF">DBT_2247</name>
</gene>
<dbReference type="EMBL" id="MAGO01000013">
    <property type="protein sequence ID" value="OCC14374.1"/>
    <property type="molecule type" value="Genomic_DNA"/>
</dbReference>
<dbReference type="RefSeq" id="WP_067620345.1">
    <property type="nucleotide sequence ID" value="NZ_MAGO01000013.1"/>
</dbReference>
<protein>
    <submittedName>
        <fullName evidence="1">Uncharacterized protein</fullName>
    </submittedName>
</protein>
<accession>A0A1B9F3G2</accession>
<dbReference type="AlphaFoldDB" id="A0A1B9F3G2"/>
<keyword evidence="2" id="KW-1185">Reference proteome</keyword>
<reference evidence="1 2" key="1">
    <citation type="submission" date="2016-06" db="EMBL/GenBank/DDBJ databases">
        <title>Respiratory ammonification of nitrate coupled to the oxidation of elemental sulfur in deep-sea autotrophic thermophilic bacteria.</title>
        <authorList>
            <person name="Slobodkina G.B."/>
            <person name="Mardanov A.V."/>
            <person name="Ravin N.V."/>
            <person name="Frolova A.A."/>
            <person name="Viryasiv M.B."/>
            <person name="Chernyh N.A."/>
            <person name="Bonch-Osmolovskaya E.A."/>
            <person name="Slobodkin A.I."/>
        </authorList>
    </citation>
    <scope>NUCLEOTIDE SEQUENCE [LARGE SCALE GENOMIC DNA]</scope>
    <source>
        <strain evidence="1 2">S69</strain>
    </source>
</reference>
<evidence type="ECO:0000313" key="1">
    <source>
        <dbReference type="EMBL" id="OCC14374.1"/>
    </source>
</evidence>
<organism evidence="1 2">
    <name type="scientific">Dissulfuribacter thermophilus</name>
    <dbReference type="NCBI Taxonomy" id="1156395"/>
    <lineage>
        <taxon>Bacteria</taxon>
        <taxon>Pseudomonadati</taxon>
        <taxon>Thermodesulfobacteriota</taxon>
        <taxon>Dissulfuribacteria</taxon>
        <taxon>Dissulfuribacterales</taxon>
        <taxon>Dissulfuribacteraceae</taxon>
        <taxon>Dissulfuribacter</taxon>
    </lineage>
</organism>